<evidence type="ECO:0000313" key="7">
    <source>
        <dbReference type="Proteomes" id="UP000254920"/>
    </source>
</evidence>
<keyword evidence="4" id="KW-1133">Transmembrane helix</keyword>
<keyword evidence="7" id="KW-1185">Reference proteome</keyword>
<proteinExistence type="predicted"/>
<protein>
    <submittedName>
        <fullName evidence="6">Sodium- and chloride-dependent transporter</fullName>
    </submittedName>
</protein>
<gene>
    <name evidence="6" type="ORF">NCTC12475_00868</name>
</gene>
<dbReference type="InterPro" id="IPR047218">
    <property type="entry name" value="YocR/YhdH-like"/>
</dbReference>
<dbReference type="SUPFAM" id="SSF161070">
    <property type="entry name" value="SNF-like"/>
    <property type="match status" value="1"/>
</dbReference>
<dbReference type="EMBL" id="UFVD01000001">
    <property type="protein sequence ID" value="SUX10666.1"/>
    <property type="molecule type" value="Genomic_DNA"/>
</dbReference>
<dbReference type="GO" id="GO:0016020">
    <property type="term" value="C:membrane"/>
    <property type="evidence" value="ECO:0007669"/>
    <property type="project" value="UniProtKB-SubCell"/>
</dbReference>
<dbReference type="Proteomes" id="UP000254920">
    <property type="component" value="Unassembled WGS sequence"/>
</dbReference>
<dbReference type="Pfam" id="PF00209">
    <property type="entry name" value="SNF"/>
    <property type="match status" value="2"/>
</dbReference>
<dbReference type="PRINTS" id="PR00176">
    <property type="entry name" value="NANEUSMPORT"/>
</dbReference>
<dbReference type="PROSITE" id="PS50267">
    <property type="entry name" value="NA_NEUROTRAN_SYMP_3"/>
    <property type="match status" value="1"/>
</dbReference>
<dbReference type="InterPro" id="IPR000175">
    <property type="entry name" value="Na/ntran_symport"/>
</dbReference>
<comment type="subcellular location">
    <subcellularLocation>
        <location evidence="1">Membrane</location>
        <topology evidence="1">Multi-pass membrane protein</topology>
    </subcellularLocation>
</comment>
<evidence type="ECO:0000256" key="1">
    <source>
        <dbReference type="ARBA" id="ARBA00004141"/>
    </source>
</evidence>
<evidence type="ECO:0000256" key="4">
    <source>
        <dbReference type="ARBA" id="ARBA00022989"/>
    </source>
</evidence>
<accession>A0A381DJ20</accession>
<name>A0A381DJ20_9BACT</name>
<dbReference type="InterPro" id="IPR037272">
    <property type="entry name" value="SNS_sf"/>
</dbReference>
<sequence length="446" mass="49644">MNDKFTRLGFILSVAGGAVGLGNAWKFPTLVGQNGGFAFVLLYLVLTLSIGFSIFLAEMAMGRLSGKDPVNSYKNLAPSHLKNWKYAGFTMLGGIFVLSFYLVIMGWVIRYIFISFSALPQDIETSGKLFGNFITNDLNGNLFFYFLAFFSTLAVVSKGIKSGIEKLNVYVMPTLFILLLAMLIYSFSMEGFSKAFVFLFKPDFSKITFDVVLTALGLAFFTLCVGIGCITTYAASLEDDTNLVKSSISIVFINILIGLMMGLIVFTFVFEFNADPSTQGAGLVFVSLMTLFAKIGIIGNVLAVTFFVSLYFAGITSAVSMIEPFVFYLINEYKISRLKALSFCGVLIIFLSTLCILSMHSSFGAKFTFFDKSFFDILDFVSSNLMLPLGAFLTAIFVGYIMDKNKIYNLYKKDMSGFWFKIWYNFLRYIAPVCVVVIVVKQIFFS</sequence>
<keyword evidence="2" id="KW-0813">Transport</keyword>
<evidence type="ECO:0000313" key="6">
    <source>
        <dbReference type="EMBL" id="SUX10666.1"/>
    </source>
</evidence>
<evidence type="ECO:0000256" key="3">
    <source>
        <dbReference type="ARBA" id="ARBA00022692"/>
    </source>
</evidence>
<dbReference type="RefSeq" id="WP_089183050.1">
    <property type="nucleotide sequence ID" value="NZ_CP043427.1"/>
</dbReference>
<dbReference type="NCBIfam" id="NF037979">
    <property type="entry name" value="Na_transp"/>
    <property type="match status" value="1"/>
</dbReference>
<dbReference type="PANTHER" id="PTHR42948">
    <property type="entry name" value="TRANSPORTER"/>
    <property type="match status" value="1"/>
</dbReference>
<dbReference type="OrthoDB" id="9762833at2"/>
<dbReference type="AlphaFoldDB" id="A0A381DJ20"/>
<evidence type="ECO:0000256" key="5">
    <source>
        <dbReference type="ARBA" id="ARBA00023136"/>
    </source>
</evidence>
<reference evidence="6 7" key="1">
    <citation type="submission" date="2018-06" db="EMBL/GenBank/DDBJ databases">
        <authorList>
            <consortium name="Pathogen Informatics"/>
            <person name="Doyle S."/>
        </authorList>
    </citation>
    <scope>NUCLEOTIDE SEQUENCE [LARGE SCALE GENOMIC DNA]</scope>
    <source>
        <strain evidence="6 7">NCTC12475</strain>
    </source>
</reference>
<dbReference type="CDD" id="cd10336">
    <property type="entry name" value="SLC6sbd_Tyt1-Like"/>
    <property type="match status" value="1"/>
</dbReference>
<evidence type="ECO:0000256" key="2">
    <source>
        <dbReference type="ARBA" id="ARBA00022448"/>
    </source>
</evidence>
<keyword evidence="5" id="KW-0472">Membrane</keyword>
<organism evidence="6 7">
    <name type="scientific">Campylobacter sputorum subsp. sputorum</name>
    <dbReference type="NCBI Taxonomy" id="32024"/>
    <lineage>
        <taxon>Bacteria</taxon>
        <taxon>Pseudomonadati</taxon>
        <taxon>Campylobacterota</taxon>
        <taxon>Epsilonproteobacteria</taxon>
        <taxon>Campylobacterales</taxon>
        <taxon>Campylobacteraceae</taxon>
        <taxon>Campylobacter</taxon>
    </lineage>
</organism>
<keyword evidence="3" id="KW-0812">Transmembrane</keyword>
<dbReference type="PANTHER" id="PTHR42948:SF1">
    <property type="entry name" value="TRANSPORTER"/>
    <property type="match status" value="1"/>
</dbReference>
<dbReference type="GeneID" id="93091297"/>